<organism evidence="3 4">
    <name type="scientific">Aquibacillus salsiterrae</name>
    <dbReference type="NCBI Taxonomy" id="2950439"/>
    <lineage>
        <taxon>Bacteria</taxon>
        <taxon>Bacillati</taxon>
        <taxon>Bacillota</taxon>
        <taxon>Bacilli</taxon>
        <taxon>Bacillales</taxon>
        <taxon>Bacillaceae</taxon>
        <taxon>Aquibacillus</taxon>
    </lineage>
</organism>
<dbReference type="RefSeq" id="WP_272446749.1">
    <property type="nucleotide sequence ID" value="NZ_JAMQKC010000012.1"/>
</dbReference>
<sequence length="148" mass="17137">MNKDELHDLVELYTSAMNEVTRRVNQLMNAKVHQELTTDQFSTLRFVLKRQSCTSTDIAQEFSIGKSAVTAQVNRLVERELLHRKRDDEDRRIVYLSLTPSGVALMEEASERLYEVLGKILLNFDRAEVETFVKTLEKLVGILRNHKT</sequence>
<dbReference type="SMART" id="SM00347">
    <property type="entry name" value="HTH_MARR"/>
    <property type="match status" value="1"/>
</dbReference>
<evidence type="ECO:0000256" key="1">
    <source>
        <dbReference type="ARBA" id="ARBA00023125"/>
    </source>
</evidence>
<dbReference type="Gene3D" id="1.10.10.10">
    <property type="entry name" value="Winged helix-like DNA-binding domain superfamily/Winged helix DNA-binding domain"/>
    <property type="match status" value="1"/>
</dbReference>
<dbReference type="PANTHER" id="PTHR33164:SF43">
    <property type="entry name" value="HTH-TYPE TRANSCRIPTIONAL REPRESSOR YETL"/>
    <property type="match status" value="1"/>
</dbReference>
<name>A0A9X3WHV4_9BACI</name>
<dbReference type="InterPro" id="IPR000835">
    <property type="entry name" value="HTH_MarR-typ"/>
</dbReference>
<dbReference type="PROSITE" id="PS50995">
    <property type="entry name" value="HTH_MARR_2"/>
    <property type="match status" value="1"/>
</dbReference>
<dbReference type="InterPro" id="IPR039422">
    <property type="entry name" value="MarR/SlyA-like"/>
</dbReference>
<dbReference type="AlphaFoldDB" id="A0A9X3WHV4"/>
<dbReference type="PANTHER" id="PTHR33164">
    <property type="entry name" value="TRANSCRIPTIONAL REGULATOR, MARR FAMILY"/>
    <property type="match status" value="1"/>
</dbReference>
<dbReference type="Proteomes" id="UP001145069">
    <property type="component" value="Unassembled WGS sequence"/>
</dbReference>
<accession>A0A9X3WHV4</accession>
<dbReference type="GO" id="GO:0003677">
    <property type="term" value="F:DNA binding"/>
    <property type="evidence" value="ECO:0007669"/>
    <property type="project" value="UniProtKB-KW"/>
</dbReference>
<dbReference type="PRINTS" id="PR00598">
    <property type="entry name" value="HTHMARR"/>
</dbReference>
<dbReference type="SUPFAM" id="SSF46785">
    <property type="entry name" value="Winged helix' DNA-binding domain"/>
    <property type="match status" value="1"/>
</dbReference>
<protein>
    <submittedName>
        <fullName evidence="3">MarR family transcriptional regulator</fullName>
    </submittedName>
</protein>
<comment type="caution">
    <text evidence="3">The sequence shown here is derived from an EMBL/GenBank/DDBJ whole genome shotgun (WGS) entry which is preliminary data.</text>
</comment>
<dbReference type="GO" id="GO:0006950">
    <property type="term" value="P:response to stress"/>
    <property type="evidence" value="ECO:0007669"/>
    <property type="project" value="TreeGrafter"/>
</dbReference>
<evidence type="ECO:0000313" key="3">
    <source>
        <dbReference type="EMBL" id="MDC3417679.1"/>
    </source>
</evidence>
<keyword evidence="4" id="KW-1185">Reference proteome</keyword>
<dbReference type="EMBL" id="JAMQKC010000012">
    <property type="protein sequence ID" value="MDC3417679.1"/>
    <property type="molecule type" value="Genomic_DNA"/>
</dbReference>
<feature type="domain" description="HTH marR-type" evidence="2">
    <location>
        <begin position="3"/>
        <end position="141"/>
    </location>
</feature>
<dbReference type="Pfam" id="PF12802">
    <property type="entry name" value="MarR_2"/>
    <property type="match status" value="1"/>
</dbReference>
<reference evidence="3" key="1">
    <citation type="submission" date="2022-06" db="EMBL/GenBank/DDBJ databases">
        <title>Aquibacillus sp. a new bacterium isolated from soil saline samples.</title>
        <authorList>
            <person name="Galisteo C."/>
            <person name="De La Haba R."/>
            <person name="Sanchez-Porro C."/>
            <person name="Ventosa A."/>
        </authorList>
    </citation>
    <scope>NUCLEOTIDE SEQUENCE</scope>
    <source>
        <strain evidence="3">3ASR75-54</strain>
    </source>
</reference>
<dbReference type="InterPro" id="IPR036388">
    <property type="entry name" value="WH-like_DNA-bd_sf"/>
</dbReference>
<evidence type="ECO:0000259" key="2">
    <source>
        <dbReference type="PROSITE" id="PS50995"/>
    </source>
</evidence>
<proteinExistence type="predicted"/>
<dbReference type="GO" id="GO:0003700">
    <property type="term" value="F:DNA-binding transcription factor activity"/>
    <property type="evidence" value="ECO:0007669"/>
    <property type="project" value="InterPro"/>
</dbReference>
<dbReference type="InterPro" id="IPR036390">
    <property type="entry name" value="WH_DNA-bd_sf"/>
</dbReference>
<keyword evidence="1" id="KW-0238">DNA-binding</keyword>
<evidence type="ECO:0000313" key="4">
    <source>
        <dbReference type="Proteomes" id="UP001145069"/>
    </source>
</evidence>
<gene>
    <name evidence="3" type="ORF">NC799_12300</name>
</gene>